<evidence type="ECO:0000313" key="11">
    <source>
        <dbReference type="EMBL" id="RLO02742.1"/>
    </source>
</evidence>
<dbReference type="SUPFAM" id="SSF57850">
    <property type="entry name" value="RING/U-box"/>
    <property type="match status" value="1"/>
</dbReference>
<dbReference type="GO" id="GO:0005737">
    <property type="term" value="C:cytoplasm"/>
    <property type="evidence" value="ECO:0007669"/>
    <property type="project" value="UniProtKB-SubCell"/>
</dbReference>
<evidence type="ECO:0000256" key="1">
    <source>
        <dbReference type="ARBA" id="ARBA00000900"/>
    </source>
</evidence>
<dbReference type="Gene3D" id="3.30.40.10">
    <property type="entry name" value="Zinc/RING finger domain, C3HC4 (zinc finger)"/>
    <property type="match status" value="1"/>
</dbReference>
<dbReference type="InterPro" id="IPR045132">
    <property type="entry name" value="UBE4"/>
</dbReference>
<comment type="subcellular location">
    <subcellularLocation>
        <location evidence="2">Cytoplasm</location>
    </subcellularLocation>
</comment>
<dbReference type="PROSITE" id="PS51698">
    <property type="entry name" value="U_BOX"/>
    <property type="match status" value="1"/>
</dbReference>
<evidence type="ECO:0000259" key="9">
    <source>
        <dbReference type="PROSITE" id="PS51698"/>
    </source>
</evidence>
<name>A0A9X8H665_APHAT</name>
<sequence length="99" mass="11002">VAAFDSFAQTVEDLFKSNTQDEAMLGDIPDEFMDPLLWQLMKEPVTLPSGYVVDRATITQHLMNDASDPFTRSPLTVDQLVPNAALKAQIQAWVAAQHK</sequence>
<evidence type="ECO:0000256" key="3">
    <source>
        <dbReference type="ARBA" id="ARBA00004906"/>
    </source>
</evidence>
<keyword evidence="7" id="KW-0808">Transferase</keyword>
<dbReference type="EMBL" id="QUTI01065689">
    <property type="protein sequence ID" value="RLN75245.1"/>
    <property type="molecule type" value="Genomic_DNA"/>
</dbReference>
<dbReference type="EC" id="2.3.2.27" evidence="5"/>
<dbReference type="Pfam" id="PF04564">
    <property type="entry name" value="U-box"/>
    <property type="match status" value="1"/>
</dbReference>
<keyword evidence="8" id="KW-0833">Ubl conjugation pathway</keyword>
<proteinExistence type="inferred from homology"/>
<dbReference type="AlphaFoldDB" id="A0A9X8H665"/>
<evidence type="ECO:0000313" key="10">
    <source>
        <dbReference type="EMBL" id="RLN75245.1"/>
    </source>
</evidence>
<accession>A0A9X8H665</accession>
<comment type="similarity">
    <text evidence="4">Belongs to the ubiquitin conjugation factor E4 family.</text>
</comment>
<comment type="caution">
    <text evidence="11">The sequence shown here is derived from an EMBL/GenBank/DDBJ whole genome shotgun (WGS) entry which is preliminary data.</text>
</comment>
<gene>
    <name evidence="11" type="ORF">DYB28_009425</name>
    <name evidence="10" type="ORF">DYB28_011298</name>
</gene>
<dbReference type="Proteomes" id="UP000275652">
    <property type="component" value="Unassembled WGS sequence"/>
</dbReference>
<dbReference type="InterPro" id="IPR013083">
    <property type="entry name" value="Znf_RING/FYVE/PHD"/>
</dbReference>
<dbReference type="GO" id="GO:0005634">
    <property type="term" value="C:nucleus"/>
    <property type="evidence" value="ECO:0007669"/>
    <property type="project" value="TreeGrafter"/>
</dbReference>
<evidence type="ECO:0000256" key="5">
    <source>
        <dbReference type="ARBA" id="ARBA00012483"/>
    </source>
</evidence>
<dbReference type="FunFam" id="3.30.40.10:FF:000055">
    <property type="entry name" value="Ubiquitin conjugation factor e4 a"/>
    <property type="match status" value="1"/>
</dbReference>
<feature type="non-terminal residue" evidence="11">
    <location>
        <position position="1"/>
    </location>
</feature>
<dbReference type="GO" id="GO:0036503">
    <property type="term" value="P:ERAD pathway"/>
    <property type="evidence" value="ECO:0007669"/>
    <property type="project" value="InterPro"/>
</dbReference>
<evidence type="ECO:0000256" key="8">
    <source>
        <dbReference type="ARBA" id="ARBA00022786"/>
    </source>
</evidence>
<dbReference type="PANTHER" id="PTHR13931:SF2">
    <property type="entry name" value="UBIQUITIN CONJUGATION FACTOR E4 B"/>
    <property type="match status" value="1"/>
</dbReference>
<dbReference type="GO" id="GO:0034450">
    <property type="term" value="F:ubiquitin-ubiquitin ligase activity"/>
    <property type="evidence" value="ECO:0007669"/>
    <property type="project" value="InterPro"/>
</dbReference>
<evidence type="ECO:0000256" key="7">
    <source>
        <dbReference type="ARBA" id="ARBA00022679"/>
    </source>
</evidence>
<protein>
    <recommendedName>
        <fullName evidence="5">RING-type E3 ubiquitin transferase</fullName>
        <ecNumber evidence="5">2.3.2.27</ecNumber>
    </recommendedName>
</protein>
<feature type="domain" description="U-box" evidence="9">
    <location>
        <begin position="27"/>
        <end position="99"/>
    </location>
</feature>
<comment type="catalytic activity">
    <reaction evidence="1">
        <text>S-ubiquitinyl-[E2 ubiquitin-conjugating enzyme]-L-cysteine + [acceptor protein]-L-lysine = [E2 ubiquitin-conjugating enzyme]-L-cysteine + N(6)-ubiquitinyl-[acceptor protein]-L-lysine.</text>
        <dbReference type="EC" id="2.3.2.27"/>
    </reaction>
</comment>
<evidence type="ECO:0000256" key="6">
    <source>
        <dbReference type="ARBA" id="ARBA00022490"/>
    </source>
</evidence>
<keyword evidence="6" id="KW-0963">Cytoplasm</keyword>
<dbReference type="PANTHER" id="PTHR13931">
    <property type="entry name" value="UBIQUITINATION FACTOR E4"/>
    <property type="match status" value="1"/>
</dbReference>
<evidence type="ECO:0000313" key="12">
    <source>
        <dbReference type="Proteomes" id="UP000275652"/>
    </source>
</evidence>
<reference evidence="11 12" key="1">
    <citation type="journal article" date="2018" name="J. Invertebr. Pathol.">
        <title>New genotyping method for the causative agent of crayfish plague (Aphanomyces astaci) based on whole genome data.</title>
        <authorList>
            <person name="Minardi D."/>
            <person name="Studholme D.J."/>
            <person name="van der Giezen M."/>
            <person name="Pretto T."/>
            <person name="Oidtmann B."/>
        </authorList>
    </citation>
    <scope>NUCLEOTIDE SEQUENCE [LARGE SCALE GENOMIC DNA]</scope>
    <source>
        <strain evidence="11 12">KB13</strain>
    </source>
</reference>
<evidence type="ECO:0000256" key="4">
    <source>
        <dbReference type="ARBA" id="ARBA00007434"/>
    </source>
</evidence>
<dbReference type="EMBL" id="QUTI01032800">
    <property type="protein sequence ID" value="RLO02742.1"/>
    <property type="molecule type" value="Genomic_DNA"/>
</dbReference>
<dbReference type="GO" id="GO:0000209">
    <property type="term" value="P:protein polyubiquitination"/>
    <property type="evidence" value="ECO:0007669"/>
    <property type="project" value="TreeGrafter"/>
</dbReference>
<comment type="pathway">
    <text evidence="3">Protein modification; protein ubiquitination.</text>
</comment>
<evidence type="ECO:0000256" key="2">
    <source>
        <dbReference type="ARBA" id="ARBA00004496"/>
    </source>
</evidence>
<dbReference type="SMART" id="SM00504">
    <property type="entry name" value="Ubox"/>
    <property type="match status" value="1"/>
</dbReference>
<organism evidence="11 12">
    <name type="scientific">Aphanomyces astaci</name>
    <name type="common">Crayfish plague agent</name>
    <dbReference type="NCBI Taxonomy" id="112090"/>
    <lineage>
        <taxon>Eukaryota</taxon>
        <taxon>Sar</taxon>
        <taxon>Stramenopiles</taxon>
        <taxon>Oomycota</taxon>
        <taxon>Saprolegniomycetes</taxon>
        <taxon>Saprolegniales</taxon>
        <taxon>Verrucalvaceae</taxon>
        <taxon>Aphanomyces</taxon>
    </lineage>
</organism>
<dbReference type="InterPro" id="IPR003613">
    <property type="entry name" value="Ubox_domain"/>
</dbReference>
<dbReference type="GO" id="GO:0000151">
    <property type="term" value="C:ubiquitin ligase complex"/>
    <property type="evidence" value="ECO:0007669"/>
    <property type="project" value="InterPro"/>
</dbReference>